<name>A0AAV8YNF9_9CUCU</name>
<dbReference type="Proteomes" id="UP001162162">
    <property type="component" value="Unassembled WGS sequence"/>
</dbReference>
<dbReference type="EMBL" id="JAPWTK010000071">
    <property type="protein sequence ID" value="KAJ8952273.1"/>
    <property type="molecule type" value="Genomic_DNA"/>
</dbReference>
<protein>
    <submittedName>
        <fullName evidence="1">Uncharacterized protein</fullName>
    </submittedName>
</protein>
<sequence length="143" mass="16596">MLEELLLSQLLKPTMSVHKLQLAKNKVIFLVTVSCDENNCCIVNRCATHIAPNKICCEFSIQRQEVAASNCRHKLFRKARLINVHDLINHNGTFDLGEFKYVTHKQIVSCKCVLMDQYYAEVIDIFWRAARKTSFPIREGLRR</sequence>
<proteinExistence type="predicted"/>
<dbReference type="AlphaFoldDB" id="A0AAV8YNF9"/>
<evidence type="ECO:0000313" key="2">
    <source>
        <dbReference type="Proteomes" id="UP001162162"/>
    </source>
</evidence>
<accession>A0AAV8YNF9</accession>
<comment type="caution">
    <text evidence="1">The sequence shown here is derived from an EMBL/GenBank/DDBJ whole genome shotgun (WGS) entry which is preliminary data.</text>
</comment>
<gene>
    <name evidence="1" type="ORF">NQ318_007440</name>
</gene>
<keyword evidence="2" id="KW-1185">Reference proteome</keyword>
<evidence type="ECO:0000313" key="1">
    <source>
        <dbReference type="EMBL" id="KAJ8952273.1"/>
    </source>
</evidence>
<reference evidence="1" key="1">
    <citation type="journal article" date="2023" name="Insect Mol. Biol.">
        <title>Genome sequencing provides insights into the evolution of gene families encoding plant cell wall-degrading enzymes in longhorned beetles.</title>
        <authorList>
            <person name="Shin N.R."/>
            <person name="Okamura Y."/>
            <person name="Kirsch R."/>
            <person name="Pauchet Y."/>
        </authorList>
    </citation>
    <scope>NUCLEOTIDE SEQUENCE</scope>
    <source>
        <strain evidence="1">AMC_N1</strain>
    </source>
</reference>
<organism evidence="1 2">
    <name type="scientific">Aromia moschata</name>
    <dbReference type="NCBI Taxonomy" id="1265417"/>
    <lineage>
        <taxon>Eukaryota</taxon>
        <taxon>Metazoa</taxon>
        <taxon>Ecdysozoa</taxon>
        <taxon>Arthropoda</taxon>
        <taxon>Hexapoda</taxon>
        <taxon>Insecta</taxon>
        <taxon>Pterygota</taxon>
        <taxon>Neoptera</taxon>
        <taxon>Endopterygota</taxon>
        <taxon>Coleoptera</taxon>
        <taxon>Polyphaga</taxon>
        <taxon>Cucujiformia</taxon>
        <taxon>Chrysomeloidea</taxon>
        <taxon>Cerambycidae</taxon>
        <taxon>Cerambycinae</taxon>
        <taxon>Callichromatini</taxon>
        <taxon>Aromia</taxon>
    </lineage>
</organism>